<dbReference type="EMBL" id="UINC01008420">
    <property type="protein sequence ID" value="SVA37904.1"/>
    <property type="molecule type" value="Genomic_DNA"/>
</dbReference>
<protein>
    <submittedName>
        <fullName evidence="1">Uncharacterized protein</fullName>
    </submittedName>
</protein>
<accession>A0A381VCN4</accession>
<feature type="non-terminal residue" evidence="1">
    <location>
        <position position="61"/>
    </location>
</feature>
<name>A0A381VCN4_9ZZZZ</name>
<gene>
    <name evidence="1" type="ORF">METZ01_LOCUS90758</name>
</gene>
<organism evidence="1">
    <name type="scientific">marine metagenome</name>
    <dbReference type="NCBI Taxonomy" id="408172"/>
    <lineage>
        <taxon>unclassified sequences</taxon>
        <taxon>metagenomes</taxon>
        <taxon>ecological metagenomes</taxon>
    </lineage>
</organism>
<evidence type="ECO:0000313" key="1">
    <source>
        <dbReference type="EMBL" id="SVA37904.1"/>
    </source>
</evidence>
<sequence length="61" mass="6925">MSTMKKPGIVFIALFYVNILFAFDNPLVLINHDLRDGLISDLKAVELKTRVLLIPESLPDR</sequence>
<dbReference type="AlphaFoldDB" id="A0A381VCN4"/>
<reference evidence="1" key="1">
    <citation type="submission" date="2018-05" db="EMBL/GenBank/DDBJ databases">
        <authorList>
            <person name="Lanie J.A."/>
            <person name="Ng W.-L."/>
            <person name="Kazmierczak K.M."/>
            <person name="Andrzejewski T.M."/>
            <person name="Davidsen T.M."/>
            <person name="Wayne K.J."/>
            <person name="Tettelin H."/>
            <person name="Glass J.I."/>
            <person name="Rusch D."/>
            <person name="Podicherti R."/>
            <person name="Tsui H.-C.T."/>
            <person name="Winkler M.E."/>
        </authorList>
    </citation>
    <scope>NUCLEOTIDE SEQUENCE</scope>
</reference>
<proteinExistence type="predicted"/>